<proteinExistence type="predicted"/>
<gene>
    <name evidence="1" type="ORF">ACFO1S_02480</name>
</gene>
<dbReference type="InterPro" id="IPR002347">
    <property type="entry name" value="SDR_fam"/>
</dbReference>
<keyword evidence="2" id="KW-1185">Reference proteome</keyword>
<protein>
    <submittedName>
        <fullName evidence="1">SDR family NAD(P)-dependent oxidoreductase</fullName>
    </submittedName>
</protein>
<dbReference type="PANTHER" id="PTHR45458:SF1">
    <property type="entry name" value="SHORT CHAIN DEHYDROGENASE"/>
    <property type="match status" value="1"/>
</dbReference>
<dbReference type="EMBL" id="JBHSED010000003">
    <property type="protein sequence ID" value="MFC4302306.1"/>
    <property type="molecule type" value="Genomic_DNA"/>
</dbReference>
<organism evidence="1 2">
    <name type="scientific">Cohnella boryungensis</name>
    <dbReference type="NCBI Taxonomy" id="768479"/>
    <lineage>
        <taxon>Bacteria</taxon>
        <taxon>Bacillati</taxon>
        <taxon>Bacillota</taxon>
        <taxon>Bacilli</taxon>
        <taxon>Bacillales</taxon>
        <taxon>Paenibacillaceae</taxon>
        <taxon>Cohnella</taxon>
    </lineage>
</organism>
<dbReference type="InterPro" id="IPR052184">
    <property type="entry name" value="SDR_enzymes"/>
</dbReference>
<dbReference type="RefSeq" id="WP_204600819.1">
    <property type="nucleotide sequence ID" value="NZ_JBHSED010000003.1"/>
</dbReference>
<dbReference type="PRINTS" id="PR00081">
    <property type="entry name" value="GDHRDH"/>
</dbReference>
<evidence type="ECO:0000313" key="2">
    <source>
        <dbReference type="Proteomes" id="UP001595755"/>
    </source>
</evidence>
<dbReference type="InterPro" id="IPR036291">
    <property type="entry name" value="NAD(P)-bd_dom_sf"/>
</dbReference>
<dbReference type="SUPFAM" id="SSF51735">
    <property type="entry name" value="NAD(P)-binding Rossmann-fold domains"/>
    <property type="match status" value="1"/>
</dbReference>
<evidence type="ECO:0000313" key="1">
    <source>
        <dbReference type="EMBL" id="MFC4302306.1"/>
    </source>
</evidence>
<comment type="caution">
    <text evidence="1">The sequence shown here is derived from an EMBL/GenBank/DDBJ whole genome shotgun (WGS) entry which is preliminary data.</text>
</comment>
<accession>A0ABV8S457</accession>
<reference evidence="2" key="1">
    <citation type="journal article" date="2019" name="Int. J. Syst. Evol. Microbiol.">
        <title>The Global Catalogue of Microorganisms (GCM) 10K type strain sequencing project: providing services to taxonomists for standard genome sequencing and annotation.</title>
        <authorList>
            <consortium name="The Broad Institute Genomics Platform"/>
            <consortium name="The Broad Institute Genome Sequencing Center for Infectious Disease"/>
            <person name="Wu L."/>
            <person name="Ma J."/>
        </authorList>
    </citation>
    <scope>NUCLEOTIDE SEQUENCE [LARGE SCALE GENOMIC DNA]</scope>
    <source>
        <strain evidence="2">CGMCC 4.1641</strain>
    </source>
</reference>
<dbReference type="PANTHER" id="PTHR45458">
    <property type="entry name" value="SHORT-CHAIN DEHYDROGENASE/REDUCTASE SDR"/>
    <property type="match status" value="1"/>
</dbReference>
<dbReference type="Pfam" id="PF00106">
    <property type="entry name" value="adh_short"/>
    <property type="match status" value="1"/>
</dbReference>
<name>A0ABV8S457_9BACL</name>
<dbReference type="Proteomes" id="UP001595755">
    <property type="component" value="Unassembled WGS sequence"/>
</dbReference>
<dbReference type="Gene3D" id="3.40.50.720">
    <property type="entry name" value="NAD(P)-binding Rossmann-like Domain"/>
    <property type="match status" value="1"/>
</dbReference>
<sequence>MNRYALVTGADRGLGLELAKGLVRNGYTVFAGQYASDWSELEHTEREHPGRLIPLPLDVGSGNSVRQAREQVGSRTDKLEIILNNAAIVDSANSGRTITEAMDFDSMLRTYNVTALGALRVTHAFMPLLLNGAGRLVANISSEAGSLNQSWRTNGYAYCMSKASLNMHSTITYNKIRDLGGHVLNLHPGWVQGRLGGSLNTSADLTPEFSASHLIEIILRYRTYQTNKPAFLNWLGQDLAY</sequence>